<evidence type="ECO:0000313" key="2">
    <source>
        <dbReference type="Proteomes" id="UP001470230"/>
    </source>
</evidence>
<dbReference type="SUPFAM" id="SSF51126">
    <property type="entry name" value="Pectin lyase-like"/>
    <property type="match status" value="1"/>
</dbReference>
<sequence>MVNFTFISLVLFNHSANSPFISFQNRDSLSLNSCLFCKHVQPVIFEKLINNYIHSEPVILNVFNTKFDSILNHAVYISNKKSSSRIFLNDESKHILSNLQFISCSGFKGGAIHSEATHLIIMNCIFSKNKGNYGSAVYAGDILKGKIVDCLFNENLCQNLCAGYFLDANVDSITTININSNNFTNQVATCVGAIECWGGIPRISFCFIDRCRSSFGHGAVRTSTVGKGETQRSSVLDSVTFTNCSSRQYGSVFQSFMYKSSALLKNCLMINNVCDSPKNGTAIFIQNTLVKIILEDCIIYGNKEKQFGGVKDMEKIILRNVTFIDNEKKKNNL</sequence>
<evidence type="ECO:0008006" key="3">
    <source>
        <dbReference type="Google" id="ProtNLM"/>
    </source>
</evidence>
<dbReference type="Proteomes" id="UP001470230">
    <property type="component" value="Unassembled WGS sequence"/>
</dbReference>
<dbReference type="Gene3D" id="2.160.20.10">
    <property type="entry name" value="Single-stranded right-handed beta-helix, Pectin lyase-like"/>
    <property type="match status" value="1"/>
</dbReference>
<accession>A0ABR2JZ76</accession>
<evidence type="ECO:0000313" key="1">
    <source>
        <dbReference type="EMBL" id="KAK8884094.1"/>
    </source>
</evidence>
<gene>
    <name evidence="1" type="ORF">M9Y10_043199</name>
</gene>
<proteinExistence type="predicted"/>
<dbReference type="InterPro" id="IPR011050">
    <property type="entry name" value="Pectin_lyase_fold/virulence"/>
</dbReference>
<reference evidence="1 2" key="1">
    <citation type="submission" date="2024-04" db="EMBL/GenBank/DDBJ databases">
        <title>Tritrichomonas musculus Genome.</title>
        <authorList>
            <person name="Alves-Ferreira E."/>
            <person name="Grigg M."/>
            <person name="Lorenzi H."/>
            <person name="Galac M."/>
        </authorList>
    </citation>
    <scope>NUCLEOTIDE SEQUENCE [LARGE SCALE GENOMIC DNA]</scope>
    <source>
        <strain evidence="1 2">EAF2021</strain>
    </source>
</reference>
<protein>
    <recommendedName>
        <fullName evidence="3">Right handed beta helix domain-containing protein</fullName>
    </recommendedName>
</protein>
<name>A0ABR2JZ76_9EUKA</name>
<dbReference type="EMBL" id="JAPFFF010000008">
    <property type="protein sequence ID" value="KAK8884094.1"/>
    <property type="molecule type" value="Genomic_DNA"/>
</dbReference>
<comment type="caution">
    <text evidence="1">The sequence shown here is derived from an EMBL/GenBank/DDBJ whole genome shotgun (WGS) entry which is preliminary data.</text>
</comment>
<keyword evidence="2" id="KW-1185">Reference proteome</keyword>
<organism evidence="1 2">
    <name type="scientific">Tritrichomonas musculus</name>
    <dbReference type="NCBI Taxonomy" id="1915356"/>
    <lineage>
        <taxon>Eukaryota</taxon>
        <taxon>Metamonada</taxon>
        <taxon>Parabasalia</taxon>
        <taxon>Tritrichomonadida</taxon>
        <taxon>Tritrichomonadidae</taxon>
        <taxon>Tritrichomonas</taxon>
    </lineage>
</organism>
<dbReference type="InterPro" id="IPR012334">
    <property type="entry name" value="Pectin_lyas_fold"/>
</dbReference>